<dbReference type="InterPro" id="IPR036426">
    <property type="entry name" value="Bulb-type_lectin_dom_sf"/>
</dbReference>
<keyword evidence="9" id="KW-0430">Lectin</keyword>
<dbReference type="FunFam" id="3.30.200.20:FF:000330">
    <property type="entry name" value="G-type lectin S-receptor-like serine/threonine-protein kinase At4g03230"/>
    <property type="match status" value="1"/>
</dbReference>
<evidence type="ECO:0000256" key="24">
    <source>
        <dbReference type="SAM" id="SignalP"/>
    </source>
</evidence>
<comment type="caution">
    <text evidence="20">Lacks conserved residue(s) required for the propagation of feature annotation.</text>
</comment>
<feature type="signal peptide" evidence="24">
    <location>
        <begin position="1"/>
        <end position="27"/>
    </location>
</feature>
<protein>
    <recommendedName>
        <fullName evidence="3">non-specific serine/threonine protein kinase</fullName>
        <ecNumber evidence="3">2.7.11.1</ecNumber>
    </recommendedName>
</protein>
<feature type="compositionally biased region" description="Polar residues" evidence="22">
    <location>
        <begin position="1566"/>
        <end position="1581"/>
    </location>
</feature>
<dbReference type="InterPro" id="IPR001480">
    <property type="entry name" value="Bulb-type_lectin_dom"/>
</dbReference>
<evidence type="ECO:0000259" key="26">
    <source>
        <dbReference type="PROSITE" id="PS50026"/>
    </source>
</evidence>
<dbReference type="SUPFAM" id="SSF52266">
    <property type="entry name" value="SGNH hydrolase"/>
    <property type="match status" value="1"/>
</dbReference>
<dbReference type="InterPro" id="IPR001245">
    <property type="entry name" value="Ser-Thr/Tyr_kinase_cat_dom"/>
</dbReference>
<feature type="domain" description="Apple" evidence="28">
    <location>
        <begin position="342"/>
        <end position="424"/>
    </location>
</feature>
<comment type="catalytic activity">
    <reaction evidence="19">
        <text>L-seryl-[protein] + ATP = O-phospho-L-seryl-[protein] + ADP + H(+)</text>
        <dbReference type="Rhea" id="RHEA:17989"/>
        <dbReference type="Rhea" id="RHEA-COMP:9863"/>
        <dbReference type="Rhea" id="RHEA-COMP:11604"/>
        <dbReference type="ChEBI" id="CHEBI:15378"/>
        <dbReference type="ChEBI" id="CHEBI:29999"/>
        <dbReference type="ChEBI" id="CHEBI:30616"/>
        <dbReference type="ChEBI" id="CHEBI:83421"/>
        <dbReference type="ChEBI" id="CHEBI:456216"/>
        <dbReference type="EC" id="2.7.11.1"/>
    </reaction>
</comment>
<dbReference type="CDD" id="cd01837">
    <property type="entry name" value="SGNH_plant_lipase_like"/>
    <property type="match status" value="1"/>
</dbReference>
<dbReference type="PROSITE" id="PS50026">
    <property type="entry name" value="EGF_3"/>
    <property type="match status" value="1"/>
</dbReference>
<keyword evidence="30" id="KW-1185">Reference proteome</keyword>
<dbReference type="Pfam" id="PF00954">
    <property type="entry name" value="S_locus_glycop"/>
    <property type="match status" value="2"/>
</dbReference>
<keyword evidence="11" id="KW-0418">Kinase</keyword>
<dbReference type="Pfam" id="PF11883">
    <property type="entry name" value="DUF3403"/>
    <property type="match status" value="1"/>
</dbReference>
<evidence type="ECO:0000256" key="20">
    <source>
        <dbReference type="PROSITE-ProRule" id="PRU00076"/>
    </source>
</evidence>
<feature type="domain" description="EGF-like" evidence="26">
    <location>
        <begin position="287"/>
        <end position="323"/>
    </location>
</feature>
<dbReference type="InterPro" id="IPR022126">
    <property type="entry name" value="S-locus_recpt_kinase"/>
</dbReference>
<dbReference type="InterPro" id="IPR017441">
    <property type="entry name" value="Protein_kinase_ATP_BS"/>
</dbReference>
<keyword evidence="10 21" id="KW-0547">Nucleotide-binding</keyword>
<keyword evidence="6" id="KW-0808">Transferase</keyword>
<evidence type="ECO:0000313" key="30">
    <source>
        <dbReference type="Proteomes" id="UP000188354"/>
    </source>
</evidence>
<dbReference type="PROSITE" id="PS50011">
    <property type="entry name" value="PROTEIN_KINASE_DOM"/>
    <property type="match status" value="2"/>
</dbReference>
<dbReference type="InterPro" id="IPR011009">
    <property type="entry name" value="Kinase-like_dom_sf"/>
</dbReference>
<evidence type="ECO:0000256" key="9">
    <source>
        <dbReference type="ARBA" id="ARBA00022734"/>
    </source>
</evidence>
<keyword evidence="12 21" id="KW-0067">ATP-binding</keyword>
<dbReference type="Gene3D" id="2.90.10.10">
    <property type="entry name" value="Bulb-type lectin domain"/>
    <property type="match status" value="2"/>
</dbReference>
<dbReference type="Pfam" id="PF00657">
    <property type="entry name" value="Lipase_GDSL"/>
    <property type="match status" value="1"/>
</dbReference>
<dbReference type="EMBL" id="CM007379">
    <property type="protein sequence ID" value="OIV91620.1"/>
    <property type="molecule type" value="Genomic_DNA"/>
</dbReference>
<comment type="similarity">
    <text evidence="2">Belongs to the 'GDSL' lipolytic enzyme family.</text>
</comment>
<evidence type="ECO:0000256" key="1">
    <source>
        <dbReference type="ARBA" id="ARBA00004251"/>
    </source>
</evidence>
<evidence type="ECO:0000256" key="2">
    <source>
        <dbReference type="ARBA" id="ARBA00008668"/>
    </source>
</evidence>
<dbReference type="CDD" id="cd00028">
    <property type="entry name" value="B_lectin"/>
    <property type="match status" value="2"/>
</dbReference>
<dbReference type="InterPro" id="IPR003609">
    <property type="entry name" value="Pan_app"/>
</dbReference>
<dbReference type="InterPro" id="IPR000719">
    <property type="entry name" value="Prot_kinase_dom"/>
</dbReference>
<evidence type="ECO:0000313" key="29">
    <source>
        <dbReference type="EMBL" id="OIV91620.1"/>
    </source>
</evidence>
<evidence type="ECO:0000256" key="23">
    <source>
        <dbReference type="SAM" id="Phobius"/>
    </source>
</evidence>
<dbReference type="CDD" id="cd14066">
    <property type="entry name" value="STKc_IRAK"/>
    <property type="match status" value="2"/>
</dbReference>
<dbReference type="InterPro" id="IPR021820">
    <property type="entry name" value="S-locus_recpt_kinase_C"/>
</dbReference>
<feature type="domain" description="Bulb-type lectin" evidence="27">
    <location>
        <begin position="784"/>
        <end position="901"/>
    </location>
</feature>
<feature type="domain" description="Protein kinase" evidence="25">
    <location>
        <begin position="517"/>
        <end position="793"/>
    </location>
</feature>
<evidence type="ECO:0000256" key="18">
    <source>
        <dbReference type="ARBA" id="ARBA00047899"/>
    </source>
</evidence>
<dbReference type="Pfam" id="PF12398">
    <property type="entry name" value="DUF3660"/>
    <property type="match status" value="1"/>
</dbReference>
<dbReference type="PANTHER" id="PTHR27002:SF150">
    <property type="entry name" value="RECEPTOR-LIKE SERINE_THREONINE-PROTEIN KINASE SD1-8"/>
    <property type="match status" value="1"/>
</dbReference>
<dbReference type="Pfam" id="PF08276">
    <property type="entry name" value="PAN_2"/>
    <property type="match status" value="2"/>
</dbReference>
<accession>A0A4P1QPE8</accession>
<evidence type="ECO:0000259" key="25">
    <source>
        <dbReference type="PROSITE" id="PS50011"/>
    </source>
</evidence>
<feature type="region of interest" description="Disordered" evidence="22">
    <location>
        <begin position="1556"/>
        <end position="1581"/>
    </location>
</feature>
<evidence type="ECO:0000256" key="10">
    <source>
        <dbReference type="ARBA" id="ARBA00022741"/>
    </source>
</evidence>
<evidence type="ECO:0000256" key="5">
    <source>
        <dbReference type="ARBA" id="ARBA00022527"/>
    </source>
</evidence>
<dbReference type="Gene3D" id="3.40.50.1110">
    <property type="entry name" value="SGNH hydrolase"/>
    <property type="match status" value="2"/>
</dbReference>
<dbReference type="PROSITE" id="PS00107">
    <property type="entry name" value="PROTEIN_KINASE_ATP"/>
    <property type="match status" value="2"/>
</dbReference>
<evidence type="ECO:0000256" key="13">
    <source>
        <dbReference type="ARBA" id="ARBA00022989"/>
    </source>
</evidence>
<evidence type="ECO:0000256" key="7">
    <source>
        <dbReference type="ARBA" id="ARBA00022692"/>
    </source>
</evidence>
<dbReference type="Pfam" id="PF07714">
    <property type="entry name" value="PK_Tyr_Ser-Thr"/>
    <property type="match status" value="2"/>
</dbReference>
<evidence type="ECO:0000256" key="8">
    <source>
        <dbReference type="ARBA" id="ARBA00022729"/>
    </source>
</evidence>
<evidence type="ECO:0000256" key="11">
    <source>
        <dbReference type="ARBA" id="ARBA00022777"/>
    </source>
</evidence>
<feature type="binding site" evidence="21">
    <location>
        <position position="1304"/>
    </location>
    <ligand>
        <name>ATP</name>
        <dbReference type="ChEBI" id="CHEBI:30616"/>
    </ligand>
</feature>
<keyword evidence="20" id="KW-0245">EGF-like domain</keyword>
<evidence type="ECO:0000256" key="15">
    <source>
        <dbReference type="ARBA" id="ARBA00023157"/>
    </source>
</evidence>
<name>A0A4P1QPE8_LUPAN</name>
<evidence type="ECO:0000256" key="12">
    <source>
        <dbReference type="ARBA" id="ARBA00022840"/>
    </source>
</evidence>
<dbReference type="GO" id="GO:0048544">
    <property type="term" value="P:recognition of pollen"/>
    <property type="evidence" value="ECO:0007669"/>
    <property type="project" value="InterPro"/>
</dbReference>
<dbReference type="SMART" id="SM00473">
    <property type="entry name" value="PAN_AP"/>
    <property type="match status" value="2"/>
</dbReference>
<sequence>MRSFTNTIPFFIFWFFTSQTFFTKTSADTLTGTQTLRTNQTLLSSNQTYVLGFFTGSNSNLYLGIWYRNTTPERTIVWVANRDNPLNNSGGFLKFGDSGNIVLVNSFENTIWSSNQTSAKNPVLRLLDSGNLVIVEANSDPTKYLWQGFDHPSDTLLPGMKVGQNLDTGIEMHLTSWKVTGQDPSTGDYFTKLDYHGLPEMFILNNNQTVFRTGPWNGEGYSGMPEMHADTDSIEFSFIADADEVYYSYTIGNNSLISRLILTSDGLLQRFTMLEGTQAWSMFWYVPRDQCDDYKECGPNGICDNNASPVCKCMRGFSPKNQQAWDLRDGSDGCVRNTDLDCGNDKFWKVQYVKLPQTGTAFVNRSMTLLECEALCQRNCSCTAYANADIRNGGSGCVMWISELIDMRQYSEGIGGQDLYVRLAASDVGGSGKTSNIAEIVGITVSAIVVLLGLLGIYFIRRKRKLQSILNGNTEQIGSFHRNQDPVTNEAVFSSNMDDLELPMFDFDTLTMATNNFSEANKIGEGGFGSVYKGMLITGQEIAVKRLSKTSGQGVEEFKNEIKLIIKLQHRNLVRMLGCCIEKDEKLLVYEYMENRSLDSFLFNKDKRHLLDWRRRFDIICGIAKGLLYLHYDSRFRIIHRDLKASNILLDKEMNPKISDFGMARMFHTDQTEANTLRVVGTYGYMAPEYAMDGNFSAKSDVFSFGVLVLEIISGKKNRGFYYKNDDMNLLGNVWKQWREGTTLELIDSSIGDSYSTCEGLRCIHIGLLCVQERAEDRPTMSSVVMMLNSETTSMAQPKTPGFSIGKNHVDTDSSSTNKDQTWSVNQVTVTLLDARDNPLHNSTGSLKFGDSGNIVLVNDSGNTIWSSNQTIARNPVLQLLDSGNLVIREANSDNTNFLWQSFDFPTDTLLPGMYLGWNMDTGIEKHITSWKINGQDPSTGDYSFKMNYHGLPEIFLWNNNEIIYRSGPWNGDRFSGVPEMQPDTDSINFTFTANEHEVYYSFSIMNQSLFSRLSVTSDGELQRLTWIQSNKVWTKFWYAPKDQCDGYRECGPNGICDSNASPVCKCLRGFRPKDQQAWNLRDGSGGCVRNNDLDCKSDKFLHMMNVKLPETRNVFVNRSMTIVECEDLCHRNCSCSGYANVEITNGGSGCVMWNSELIDMRQYDEGGQDLYVRLAASDLGASHETNDRAKIVGITISSSVVLFGLLGIYFIWRKRKLQSKMNENQEQRGSLQRNQHPLMNEVVFSSNRYSGERNMDELELPMFDFNTITMATNNFSETNKLGQGGFGSVYKGRLMEGQEIAVKRLSKTSGQGVDEFKNEVKLIIKLQHRNLVRLSGCCIEKDERLLVYEYMENRSLDSILFDKAKTSLLDWKIRFNIICGIARGLLYLHHDSRFRIIHRDLKASNILLDKDMNPKISDFGMARMFHTDQTEANTLRVVGTYGYMSPEYAMDGNFSVKSDVFSFGVLVLEIISGKKNKGFYYANDELNLLGNVWRKWKEGNALELIDSSIGDSYSPSEALRCIHIGLLCVQERAEDRPKMPSVILMLNSETASMPVPRNPGFSVGRNPTETNSSSSKQDESWSVNQVTVTVLDASAKSCYSQVVPRPQQGQQVPCFFIFGDSLVDNGNNNGMLTLARANYRPYGIDFPQGATGRFTNGRTYVDALGMGSNDYLNNYFMPDFYSTNTDYTPTAFASVLLQQYARQLTQLYSLGARKVIVTAVGQIGCIPYQLARFHGNNSRCNEKVNSAILLFNNGLKKIVQNINGGQLPGAKFIFLDFYQSSQDLASNGASFGFDVIDKGCCGVGRNNGQITCLPLQQTCEDRRKYLFWDAFHPTEVANILLAKASYSSQSYTYPMNIQQLATL</sequence>
<feature type="domain" description="Protein kinase" evidence="25">
    <location>
        <begin position="1276"/>
        <end position="1562"/>
    </location>
</feature>
<dbReference type="EC" id="2.7.11.1" evidence="3"/>
<dbReference type="PROSITE" id="PS50948">
    <property type="entry name" value="PAN"/>
    <property type="match status" value="2"/>
</dbReference>
<evidence type="ECO:0000256" key="4">
    <source>
        <dbReference type="ARBA" id="ARBA00022475"/>
    </source>
</evidence>
<feature type="domain" description="Apple" evidence="28">
    <location>
        <begin position="1096"/>
        <end position="1176"/>
    </location>
</feature>
<dbReference type="GO" id="GO:0016788">
    <property type="term" value="F:hydrolase activity, acting on ester bonds"/>
    <property type="evidence" value="ECO:0007669"/>
    <property type="project" value="InterPro"/>
</dbReference>
<dbReference type="Pfam" id="PF01453">
    <property type="entry name" value="B_lectin"/>
    <property type="match status" value="2"/>
</dbReference>
<feature type="domain" description="Bulb-type lectin" evidence="27">
    <location>
        <begin position="27"/>
        <end position="147"/>
    </location>
</feature>
<dbReference type="PROSITE" id="PS50927">
    <property type="entry name" value="BULB_LECTIN"/>
    <property type="match status" value="2"/>
</dbReference>
<dbReference type="Gene3D" id="1.10.510.10">
    <property type="entry name" value="Transferase(Phosphotransferase) domain 1"/>
    <property type="match status" value="2"/>
</dbReference>
<feature type="binding site" evidence="21">
    <location>
        <position position="545"/>
    </location>
    <ligand>
        <name>ATP</name>
        <dbReference type="ChEBI" id="CHEBI:30616"/>
    </ligand>
</feature>
<keyword evidence="8 24" id="KW-0732">Signal</keyword>
<dbReference type="InterPro" id="IPR035669">
    <property type="entry name" value="SGNH_plant_lipase-like"/>
</dbReference>
<dbReference type="CDD" id="cd01098">
    <property type="entry name" value="PAN_AP_plant"/>
    <property type="match status" value="2"/>
</dbReference>
<dbReference type="InterPro" id="IPR000742">
    <property type="entry name" value="EGF"/>
</dbReference>
<feature type="transmembrane region" description="Helical" evidence="23">
    <location>
        <begin position="1192"/>
        <end position="1213"/>
    </location>
</feature>
<dbReference type="PANTHER" id="PTHR27002">
    <property type="entry name" value="RECEPTOR-LIKE SERINE/THREONINE-PROTEIN KINASE SD1-8"/>
    <property type="match status" value="1"/>
</dbReference>
<evidence type="ECO:0000259" key="27">
    <source>
        <dbReference type="PROSITE" id="PS50927"/>
    </source>
</evidence>
<dbReference type="GO" id="GO:0005886">
    <property type="term" value="C:plasma membrane"/>
    <property type="evidence" value="ECO:0007669"/>
    <property type="project" value="UniProtKB-SubCell"/>
</dbReference>
<dbReference type="InterPro" id="IPR000858">
    <property type="entry name" value="S_locus_glycoprot_dom"/>
</dbReference>
<organism evidence="29 30">
    <name type="scientific">Lupinus angustifolius</name>
    <name type="common">Narrow-leaved blue lupine</name>
    <dbReference type="NCBI Taxonomy" id="3871"/>
    <lineage>
        <taxon>Eukaryota</taxon>
        <taxon>Viridiplantae</taxon>
        <taxon>Streptophyta</taxon>
        <taxon>Embryophyta</taxon>
        <taxon>Tracheophyta</taxon>
        <taxon>Spermatophyta</taxon>
        <taxon>Magnoliopsida</taxon>
        <taxon>eudicotyledons</taxon>
        <taxon>Gunneridae</taxon>
        <taxon>Pentapetalae</taxon>
        <taxon>rosids</taxon>
        <taxon>fabids</taxon>
        <taxon>Fabales</taxon>
        <taxon>Fabaceae</taxon>
        <taxon>Papilionoideae</taxon>
        <taxon>50 kb inversion clade</taxon>
        <taxon>genistoids sensu lato</taxon>
        <taxon>core genistoids</taxon>
        <taxon>Genisteae</taxon>
        <taxon>Lupinus</taxon>
    </lineage>
</organism>
<reference evidence="29 30" key="1">
    <citation type="journal article" date="2017" name="Plant Biotechnol. J.">
        <title>A comprehensive draft genome sequence for lupin (Lupinus angustifolius), an emerging health food: insights into plant-microbe interactions and legume evolution.</title>
        <authorList>
            <person name="Hane J.K."/>
            <person name="Ming Y."/>
            <person name="Kamphuis L.G."/>
            <person name="Nelson M.N."/>
            <person name="Garg G."/>
            <person name="Atkins C.A."/>
            <person name="Bayer P.E."/>
            <person name="Bravo A."/>
            <person name="Bringans S."/>
            <person name="Cannon S."/>
            <person name="Edwards D."/>
            <person name="Foley R."/>
            <person name="Gao L.L."/>
            <person name="Harrison M.J."/>
            <person name="Huang W."/>
            <person name="Hurgobin B."/>
            <person name="Li S."/>
            <person name="Liu C.W."/>
            <person name="McGrath A."/>
            <person name="Morahan G."/>
            <person name="Murray J."/>
            <person name="Weller J."/>
            <person name="Jian J."/>
            <person name="Singh K.B."/>
        </authorList>
    </citation>
    <scope>NUCLEOTIDE SEQUENCE [LARGE SCALE GENOMIC DNA]</scope>
    <source>
        <strain evidence="30">cv. Tanjil</strain>
        <tissue evidence="29">Whole plant</tissue>
    </source>
</reference>
<keyword evidence="7 23" id="KW-0812">Transmembrane</keyword>
<evidence type="ECO:0000256" key="16">
    <source>
        <dbReference type="ARBA" id="ARBA00023170"/>
    </source>
</evidence>
<evidence type="ECO:0000256" key="21">
    <source>
        <dbReference type="PROSITE-ProRule" id="PRU10141"/>
    </source>
</evidence>
<evidence type="ECO:0000256" key="19">
    <source>
        <dbReference type="ARBA" id="ARBA00048679"/>
    </source>
</evidence>
<dbReference type="SUPFAM" id="SSF56112">
    <property type="entry name" value="Protein kinase-like (PK-like)"/>
    <property type="match status" value="2"/>
</dbReference>
<feature type="chain" id="PRO_5020024198" description="non-specific serine/threonine protein kinase" evidence="24">
    <location>
        <begin position="28"/>
        <end position="1864"/>
    </location>
</feature>
<comment type="catalytic activity">
    <reaction evidence="18">
        <text>L-threonyl-[protein] + ATP = O-phospho-L-threonyl-[protein] + ADP + H(+)</text>
        <dbReference type="Rhea" id="RHEA:46608"/>
        <dbReference type="Rhea" id="RHEA-COMP:11060"/>
        <dbReference type="Rhea" id="RHEA-COMP:11605"/>
        <dbReference type="ChEBI" id="CHEBI:15378"/>
        <dbReference type="ChEBI" id="CHEBI:30013"/>
        <dbReference type="ChEBI" id="CHEBI:30616"/>
        <dbReference type="ChEBI" id="CHEBI:61977"/>
        <dbReference type="ChEBI" id="CHEBI:456216"/>
        <dbReference type="EC" id="2.7.11.1"/>
    </reaction>
</comment>
<dbReference type="PROSITE" id="PS00108">
    <property type="entry name" value="PROTEIN_KINASE_ST"/>
    <property type="match status" value="2"/>
</dbReference>
<keyword evidence="14 23" id="KW-0472">Membrane</keyword>
<comment type="subcellular location">
    <subcellularLocation>
        <location evidence="1">Cell membrane</location>
        <topology evidence="1">Single-pass type I membrane protein</topology>
    </subcellularLocation>
</comment>
<evidence type="ECO:0000259" key="28">
    <source>
        <dbReference type="PROSITE" id="PS50948"/>
    </source>
</evidence>
<keyword evidence="5" id="KW-0723">Serine/threonine-protein kinase</keyword>
<dbReference type="GO" id="GO:0004674">
    <property type="term" value="F:protein serine/threonine kinase activity"/>
    <property type="evidence" value="ECO:0007669"/>
    <property type="project" value="UniProtKB-KW"/>
</dbReference>
<dbReference type="SUPFAM" id="SSF51110">
    <property type="entry name" value="alpha-D-mannose-specific plant lectins"/>
    <property type="match status" value="2"/>
</dbReference>
<keyword evidence="15" id="KW-1015">Disulfide bond</keyword>
<keyword evidence="17" id="KW-0325">Glycoprotein</keyword>
<evidence type="ECO:0000256" key="17">
    <source>
        <dbReference type="ARBA" id="ARBA00023180"/>
    </source>
</evidence>
<feature type="transmembrane region" description="Helical" evidence="23">
    <location>
        <begin position="440"/>
        <end position="460"/>
    </location>
</feature>
<dbReference type="InterPro" id="IPR008271">
    <property type="entry name" value="Ser/Thr_kinase_AS"/>
</dbReference>
<dbReference type="Gramene" id="OIV91620">
    <property type="protein sequence ID" value="OIV91620"/>
    <property type="gene ID" value="TanjilG_09032"/>
</dbReference>
<dbReference type="FunFam" id="3.30.200.20:FF:000195">
    <property type="entry name" value="G-type lectin S-receptor-like serine/threonine-protein kinase"/>
    <property type="match status" value="1"/>
</dbReference>
<keyword evidence="13 23" id="KW-1133">Transmembrane helix</keyword>
<evidence type="ECO:0000256" key="6">
    <source>
        <dbReference type="ARBA" id="ARBA00022679"/>
    </source>
</evidence>
<keyword evidence="16" id="KW-0675">Receptor</keyword>
<gene>
    <name evidence="29" type="ORF">TanjilG_09032</name>
</gene>
<dbReference type="SMART" id="SM00108">
    <property type="entry name" value="B_lectin"/>
    <property type="match status" value="2"/>
</dbReference>
<evidence type="ECO:0000256" key="3">
    <source>
        <dbReference type="ARBA" id="ARBA00012513"/>
    </source>
</evidence>
<dbReference type="GO" id="GO:0005524">
    <property type="term" value="F:ATP binding"/>
    <property type="evidence" value="ECO:0007669"/>
    <property type="project" value="UniProtKB-UniRule"/>
</dbReference>
<dbReference type="FunFam" id="1.10.510.10:FF:000060">
    <property type="entry name" value="G-type lectin S-receptor-like serine/threonine-protein kinase"/>
    <property type="match status" value="2"/>
</dbReference>
<dbReference type="InterPro" id="IPR036514">
    <property type="entry name" value="SGNH_hydro_sf"/>
</dbReference>
<proteinExistence type="inferred from homology"/>
<dbReference type="InterPro" id="IPR001087">
    <property type="entry name" value="GDSL"/>
</dbReference>
<dbReference type="SMART" id="SM00220">
    <property type="entry name" value="S_TKc"/>
    <property type="match status" value="2"/>
</dbReference>
<evidence type="ECO:0000256" key="22">
    <source>
        <dbReference type="SAM" id="MobiDB-lite"/>
    </source>
</evidence>
<dbReference type="GO" id="GO:0030246">
    <property type="term" value="F:carbohydrate binding"/>
    <property type="evidence" value="ECO:0007669"/>
    <property type="project" value="UniProtKB-KW"/>
</dbReference>
<dbReference type="Proteomes" id="UP000188354">
    <property type="component" value="Chromosome LG19"/>
</dbReference>
<dbReference type="Gene3D" id="3.30.200.20">
    <property type="entry name" value="Phosphorylase Kinase, domain 1"/>
    <property type="match status" value="2"/>
</dbReference>
<keyword evidence="4" id="KW-1003">Cell membrane</keyword>
<evidence type="ECO:0000256" key="14">
    <source>
        <dbReference type="ARBA" id="ARBA00023136"/>
    </source>
</evidence>